<dbReference type="GO" id="GO:0000049">
    <property type="term" value="F:tRNA binding"/>
    <property type="evidence" value="ECO:0007669"/>
    <property type="project" value="TreeGrafter"/>
</dbReference>
<dbReference type="InterPro" id="IPR051608">
    <property type="entry name" value="RQC_Subunit_NEMF"/>
</dbReference>
<dbReference type="EMBL" id="NXLT01000004">
    <property type="protein sequence ID" value="RDU66883.1"/>
    <property type="molecule type" value="Genomic_DNA"/>
</dbReference>
<evidence type="ECO:0000313" key="2">
    <source>
        <dbReference type="Proteomes" id="UP000256514"/>
    </source>
</evidence>
<evidence type="ECO:0000313" key="1">
    <source>
        <dbReference type="EMBL" id="RDU66883.1"/>
    </source>
</evidence>
<name>A0A3D8IP33_9HELI</name>
<dbReference type="PANTHER" id="PTHR15239:SF6">
    <property type="entry name" value="RIBOSOME QUALITY CONTROL COMPLEX SUBUNIT NEMF"/>
    <property type="match status" value="1"/>
</dbReference>
<keyword evidence="2" id="KW-1185">Reference proteome</keyword>
<comment type="caution">
    <text evidence="1">The sequence shown here is derived from an EMBL/GenBank/DDBJ whole genome shotgun (WGS) entry which is preliminary data.</text>
</comment>
<accession>A0A3D8IP33</accession>
<dbReference type="Pfam" id="PF05833">
    <property type="entry name" value="NFACT_N"/>
    <property type="match status" value="1"/>
</dbReference>
<dbReference type="GO" id="GO:1990112">
    <property type="term" value="C:RQC complex"/>
    <property type="evidence" value="ECO:0007669"/>
    <property type="project" value="TreeGrafter"/>
</dbReference>
<sequence length="441" mass="50552">MNLGLLKGISTYFSQFHKIYWCRRVDDNLLALNLEGNIFYIDLTRSKSTIFCTTQSLLSTKHYQAPFDIKLGLCHNAYLHSSCVDGDNRILALHFTPQNAYKKQAYILELEFTGKYTNAILLDERRIVIEALRHISESRRPVRVGKPLNPLPQPPNPKPYEVVAVHKELLENLYKERTQHMLESAKTQQLKAIEAKEANLSRLLQEIPSIHALTEQAQRYNLYAHTLTAHLHELQHKAIQGDSLTLSSSDTPSLEVQIPILEHTKSFSHLAQQYFTLGKKYAQKAQNIHLRLENLTDSLQFLQAQKALIAKAKSLADVKIFSPPKTYKKHQKHQNFEIFFIDGIKIGVGKNTSQNIELLKYASGEDMWLHICDIPSSHMIIFCGKTRLRDEVIHKAGEILVGLCSVKIGNFRVDYTKRKFVKITQGANVVYAKYQSLEYKK</sequence>
<dbReference type="AlphaFoldDB" id="A0A3D8IP33"/>
<evidence type="ECO:0008006" key="3">
    <source>
        <dbReference type="Google" id="ProtNLM"/>
    </source>
</evidence>
<protein>
    <recommendedName>
        <fullName evidence="3">NFACT RNA-binding domain-containing protein</fullName>
    </recommendedName>
</protein>
<dbReference type="GO" id="GO:0043023">
    <property type="term" value="F:ribosomal large subunit binding"/>
    <property type="evidence" value="ECO:0007669"/>
    <property type="project" value="TreeGrafter"/>
</dbReference>
<dbReference type="PANTHER" id="PTHR15239">
    <property type="entry name" value="NUCLEAR EXPORT MEDIATOR FACTOR NEMF"/>
    <property type="match status" value="1"/>
</dbReference>
<dbReference type="GO" id="GO:0072344">
    <property type="term" value="P:rescue of stalled ribosome"/>
    <property type="evidence" value="ECO:0007669"/>
    <property type="project" value="TreeGrafter"/>
</dbReference>
<dbReference type="OrthoDB" id="9766163at2"/>
<organism evidence="1 2">
    <name type="scientific">Helicobacter equorum</name>
    <dbReference type="NCBI Taxonomy" id="361872"/>
    <lineage>
        <taxon>Bacteria</taxon>
        <taxon>Pseudomonadati</taxon>
        <taxon>Campylobacterota</taxon>
        <taxon>Epsilonproteobacteria</taxon>
        <taxon>Campylobacterales</taxon>
        <taxon>Helicobacteraceae</taxon>
        <taxon>Helicobacter</taxon>
    </lineage>
</organism>
<proteinExistence type="predicted"/>
<dbReference type="RefSeq" id="WP_115571202.1">
    <property type="nucleotide sequence ID" value="NZ_NXLT01000004.1"/>
</dbReference>
<reference evidence="1 2" key="1">
    <citation type="submission" date="2018-04" db="EMBL/GenBank/DDBJ databases">
        <title>Novel Campyloabacter and Helicobacter Species and Strains.</title>
        <authorList>
            <person name="Mannion A.J."/>
            <person name="Shen Z."/>
            <person name="Fox J.G."/>
        </authorList>
    </citation>
    <scope>NUCLEOTIDE SEQUENCE [LARGE SCALE GENOMIC DNA]</scope>
    <source>
        <strain evidence="1 2">MIT 12-6600</strain>
    </source>
</reference>
<dbReference type="Gene3D" id="2.30.310.10">
    <property type="entry name" value="ibrinogen binding protein from staphylococcus aureus domain"/>
    <property type="match status" value="1"/>
</dbReference>
<dbReference type="Proteomes" id="UP000256514">
    <property type="component" value="Unassembled WGS sequence"/>
</dbReference>
<gene>
    <name evidence="1" type="ORF">CQA54_05860</name>
</gene>